<accession>A0A9Q1EPJ8</accession>
<evidence type="ECO:0000313" key="1">
    <source>
        <dbReference type="EMBL" id="KAJ8342579.1"/>
    </source>
</evidence>
<keyword evidence="2" id="KW-1185">Reference proteome</keyword>
<comment type="caution">
    <text evidence="1">The sequence shown here is derived from an EMBL/GenBank/DDBJ whole genome shotgun (WGS) entry which is preliminary data.</text>
</comment>
<evidence type="ECO:0000313" key="2">
    <source>
        <dbReference type="Proteomes" id="UP001152622"/>
    </source>
</evidence>
<proteinExistence type="predicted"/>
<reference evidence="1" key="1">
    <citation type="journal article" date="2023" name="Science">
        <title>Genome structures resolve the early diversification of teleost fishes.</title>
        <authorList>
            <person name="Parey E."/>
            <person name="Louis A."/>
            <person name="Montfort J."/>
            <person name="Bouchez O."/>
            <person name="Roques C."/>
            <person name="Iampietro C."/>
            <person name="Lluch J."/>
            <person name="Castinel A."/>
            <person name="Donnadieu C."/>
            <person name="Desvignes T."/>
            <person name="Floi Bucao C."/>
            <person name="Jouanno E."/>
            <person name="Wen M."/>
            <person name="Mejri S."/>
            <person name="Dirks R."/>
            <person name="Jansen H."/>
            <person name="Henkel C."/>
            <person name="Chen W.J."/>
            <person name="Zahm M."/>
            <person name="Cabau C."/>
            <person name="Klopp C."/>
            <person name="Thompson A.W."/>
            <person name="Robinson-Rechavi M."/>
            <person name="Braasch I."/>
            <person name="Lecointre G."/>
            <person name="Bobe J."/>
            <person name="Postlethwait J.H."/>
            <person name="Berthelot C."/>
            <person name="Roest Crollius H."/>
            <person name="Guiguen Y."/>
        </authorList>
    </citation>
    <scope>NUCLEOTIDE SEQUENCE</scope>
    <source>
        <strain evidence="1">WJC10195</strain>
    </source>
</reference>
<dbReference type="Proteomes" id="UP001152622">
    <property type="component" value="Chromosome 14"/>
</dbReference>
<dbReference type="EMBL" id="JAINUF010000014">
    <property type="protein sequence ID" value="KAJ8342579.1"/>
    <property type="molecule type" value="Genomic_DNA"/>
</dbReference>
<sequence length="71" mass="7810">MRAVGPVRQRAGRTEPLSAQPLLFLPVTKEWIAKECETKRRPVCKEQSIGNSSSGSLTAAYGSSRFLMELS</sequence>
<gene>
    <name evidence="1" type="ORF">SKAU_G00325070</name>
</gene>
<dbReference type="AlphaFoldDB" id="A0A9Q1EPJ8"/>
<protein>
    <submittedName>
        <fullName evidence="1">Uncharacterized protein</fullName>
    </submittedName>
</protein>
<name>A0A9Q1EPJ8_SYNKA</name>
<organism evidence="1 2">
    <name type="scientific">Synaphobranchus kaupii</name>
    <name type="common">Kaup's arrowtooth eel</name>
    <dbReference type="NCBI Taxonomy" id="118154"/>
    <lineage>
        <taxon>Eukaryota</taxon>
        <taxon>Metazoa</taxon>
        <taxon>Chordata</taxon>
        <taxon>Craniata</taxon>
        <taxon>Vertebrata</taxon>
        <taxon>Euteleostomi</taxon>
        <taxon>Actinopterygii</taxon>
        <taxon>Neopterygii</taxon>
        <taxon>Teleostei</taxon>
        <taxon>Anguilliformes</taxon>
        <taxon>Synaphobranchidae</taxon>
        <taxon>Synaphobranchus</taxon>
    </lineage>
</organism>